<organism evidence="2 3">
    <name type="scientific">Bradyrhizobium lupini HPC(L)</name>
    <dbReference type="NCBI Taxonomy" id="1229491"/>
    <lineage>
        <taxon>Bacteria</taxon>
        <taxon>Pseudomonadati</taxon>
        <taxon>Pseudomonadota</taxon>
        <taxon>Alphaproteobacteria</taxon>
        <taxon>Hyphomicrobiales</taxon>
        <taxon>Nitrobacteraceae</taxon>
        <taxon>Bradyrhizobium</taxon>
    </lineage>
</organism>
<sequence length="75" mass="8554">MLQDVLKKGASAMTRSQDDVRPEPGTDDARSTESDESRKDREKATENAERERRSRYGRDEDKENSDDGIRNNHGS</sequence>
<feature type="region of interest" description="Disordered" evidence="1">
    <location>
        <begin position="1"/>
        <end position="75"/>
    </location>
</feature>
<keyword evidence="3" id="KW-1185">Reference proteome</keyword>
<accession>A0ABP2RJ38</accession>
<evidence type="ECO:0000256" key="1">
    <source>
        <dbReference type="SAM" id="MobiDB-lite"/>
    </source>
</evidence>
<evidence type="ECO:0000313" key="2">
    <source>
        <dbReference type="EMBL" id="EKJ93252.1"/>
    </source>
</evidence>
<evidence type="ECO:0000313" key="3">
    <source>
        <dbReference type="Proteomes" id="UP000017668"/>
    </source>
</evidence>
<dbReference type="Proteomes" id="UP000017668">
    <property type="component" value="Unassembled WGS sequence"/>
</dbReference>
<name>A0ABP2RJ38_RHILU</name>
<gene>
    <name evidence="2" type="ORF">C241_26085</name>
</gene>
<comment type="caution">
    <text evidence="2">The sequence shown here is derived from an EMBL/GenBank/DDBJ whole genome shotgun (WGS) entry which is preliminary data.</text>
</comment>
<proteinExistence type="predicted"/>
<feature type="compositionally biased region" description="Basic and acidic residues" evidence="1">
    <location>
        <begin position="16"/>
        <end position="75"/>
    </location>
</feature>
<protein>
    <submittedName>
        <fullName evidence="2">Uncharacterized protein</fullName>
    </submittedName>
</protein>
<reference evidence="2 3" key="1">
    <citation type="journal article" date="2013" name="Genome Announc.">
        <title>Genome Sequence of Rhizobium lupini HPC(L) Isolated from Saline Desert Soil, Kutch (Gujarat).</title>
        <authorList>
            <person name="Agarwal L."/>
            <person name="Purohit H.J."/>
        </authorList>
    </citation>
    <scope>NUCLEOTIDE SEQUENCE [LARGE SCALE GENOMIC DNA]</scope>
    <source>
        <strain evidence="3">HPC(L)</strain>
    </source>
</reference>
<dbReference type="EMBL" id="AMQQ01000048">
    <property type="protein sequence ID" value="EKJ93252.1"/>
    <property type="molecule type" value="Genomic_DNA"/>
</dbReference>